<evidence type="ECO:0000313" key="2">
    <source>
        <dbReference type="EMBL" id="QEA03870.1"/>
    </source>
</evidence>
<dbReference type="AlphaFoldDB" id="A0A5B8R5P2"/>
<dbReference type="InterPro" id="IPR029062">
    <property type="entry name" value="Class_I_gatase-like"/>
</dbReference>
<protein>
    <recommendedName>
        <fullName evidence="1">Glutamine amidotransferase domain-containing protein</fullName>
    </recommendedName>
</protein>
<proteinExistence type="predicted"/>
<feature type="domain" description="Glutamine amidotransferase" evidence="1">
    <location>
        <begin position="70"/>
        <end position="185"/>
    </location>
</feature>
<dbReference type="PANTHER" id="PTHR42695">
    <property type="entry name" value="GLUTAMINE AMIDOTRANSFERASE YLR126C-RELATED"/>
    <property type="match status" value="1"/>
</dbReference>
<dbReference type="Gene3D" id="3.40.50.880">
    <property type="match status" value="1"/>
</dbReference>
<name>A0A5B8R5P2_9ZZZZ</name>
<dbReference type="SUPFAM" id="SSF52317">
    <property type="entry name" value="Class I glutamine amidotransferase-like"/>
    <property type="match status" value="1"/>
</dbReference>
<dbReference type="Pfam" id="PF00117">
    <property type="entry name" value="GATase"/>
    <property type="match status" value="1"/>
</dbReference>
<dbReference type="EMBL" id="MN079076">
    <property type="protein sequence ID" value="QEA03870.1"/>
    <property type="molecule type" value="Genomic_DNA"/>
</dbReference>
<gene>
    <name evidence="2" type="ORF">KBTEX_00170</name>
</gene>
<organism evidence="2">
    <name type="scientific">uncultured organism</name>
    <dbReference type="NCBI Taxonomy" id="155900"/>
    <lineage>
        <taxon>unclassified sequences</taxon>
        <taxon>environmental samples</taxon>
    </lineage>
</organism>
<dbReference type="InterPro" id="IPR044992">
    <property type="entry name" value="ChyE-like"/>
</dbReference>
<evidence type="ECO:0000259" key="1">
    <source>
        <dbReference type="Pfam" id="PF00117"/>
    </source>
</evidence>
<dbReference type="PROSITE" id="PS51273">
    <property type="entry name" value="GATASE_TYPE_1"/>
    <property type="match status" value="1"/>
</dbReference>
<reference evidence="2" key="1">
    <citation type="submission" date="2019-06" db="EMBL/GenBank/DDBJ databases">
        <authorList>
            <person name="Murdoch R.W."/>
            <person name="Fathepure B."/>
        </authorList>
    </citation>
    <scope>NUCLEOTIDE SEQUENCE</scope>
</reference>
<sequence length="235" mass="24948">MSTPRIGVLLCDDLHEGLDTAWPSYGALFGAMLGDAGPVRSWRFHAGERPESVTEADCWVISGSRADAWAHTGWVGELREFVAAARDAGQRLLGVCFGHQIVHAALGGRVARSPQGWGLGIYPVAATRAFGPWAAGEALALLSVHQDQVLEPAPGLEGIAAGAFCPHYASAAPGVLTVQGHPEFDRDFFTALLPRAGEKAGAEVERRARASLDQHDDHARFGALLRDFAAGHDVI</sequence>
<dbReference type="InterPro" id="IPR017926">
    <property type="entry name" value="GATASE"/>
</dbReference>
<dbReference type="CDD" id="cd01741">
    <property type="entry name" value="GATase1_1"/>
    <property type="match status" value="1"/>
</dbReference>
<accession>A0A5B8R5P2</accession>
<dbReference type="PANTHER" id="PTHR42695:SF5">
    <property type="entry name" value="GLUTAMINE AMIDOTRANSFERASE YLR126C-RELATED"/>
    <property type="match status" value="1"/>
</dbReference>